<dbReference type="HOGENOM" id="CLU_1449717_0_0_1"/>
<reference evidence="1" key="1">
    <citation type="submission" date="2015-12" db="EMBL/GenBank/DDBJ databases">
        <title>Update maize B73 reference genome by single molecule sequencing technologies.</title>
        <authorList>
            <consortium name="Maize Genome Sequencing Project"/>
            <person name="Ware D."/>
        </authorList>
    </citation>
    <scope>NUCLEOTIDE SEQUENCE</scope>
    <source>
        <tissue evidence="1">Seedling</tissue>
    </source>
</reference>
<dbReference type="AlphaFoldDB" id="K7VAH9"/>
<proteinExistence type="predicted"/>
<organism evidence="1">
    <name type="scientific">Zea mays</name>
    <name type="common">Maize</name>
    <dbReference type="NCBI Taxonomy" id="4577"/>
    <lineage>
        <taxon>Eukaryota</taxon>
        <taxon>Viridiplantae</taxon>
        <taxon>Streptophyta</taxon>
        <taxon>Embryophyta</taxon>
        <taxon>Tracheophyta</taxon>
        <taxon>Spermatophyta</taxon>
        <taxon>Magnoliopsida</taxon>
        <taxon>Liliopsida</taxon>
        <taxon>Poales</taxon>
        <taxon>Poaceae</taxon>
        <taxon>PACMAD clade</taxon>
        <taxon>Panicoideae</taxon>
        <taxon>Andropogonodae</taxon>
        <taxon>Andropogoneae</taxon>
        <taxon>Tripsacinae</taxon>
        <taxon>Zea</taxon>
    </lineage>
</organism>
<dbReference type="PaxDb" id="4577-GRMZM2G421680_P01"/>
<accession>K7VAH9</accession>
<dbReference type="eggNOG" id="ENOG502R7PZ">
    <property type="taxonomic scope" value="Eukaryota"/>
</dbReference>
<dbReference type="EMBL" id="CM000784">
    <property type="protein sequence ID" value="AQK90320.1"/>
    <property type="molecule type" value="Genomic_DNA"/>
</dbReference>
<gene>
    <name evidence="1" type="ORF">ZEAMMB73_Zm00001d008631</name>
</gene>
<evidence type="ECO:0000313" key="1">
    <source>
        <dbReference type="EMBL" id="AQK90320.1"/>
    </source>
</evidence>
<name>K7VAH9_MAIZE</name>
<protein>
    <submittedName>
        <fullName evidence="1">Putative pentatricopeptide repeat-containing protein</fullName>
    </submittedName>
</protein>
<sequence>MLSGSTPETDVNPRPRSSRLARLPMAEGMLPDIPSLYSKRRICRAVVERLPTEPGSRPVKLLSAMFRSWSWVQFDREAMNSHPFLSSASSSFWNKYRSCRPLSLPSAGGTRPWSMFTESSTRWSVVRLVSEAGMDPVNWFQERLRIDMLGNLLPISAGMVPLSLFAWICSLSSDDRLYRERGGSPER</sequence>